<evidence type="ECO:0000313" key="11">
    <source>
        <dbReference type="EMBL" id="MBC2600386.1"/>
    </source>
</evidence>
<feature type="transmembrane region" description="Helical" evidence="8">
    <location>
        <begin position="207"/>
        <end position="227"/>
    </location>
</feature>
<keyword evidence="4" id="KW-0547">Nucleotide-binding</keyword>
<feature type="transmembrane region" description="Helical" evidence="8">
    <location>
        <begin position="293"/>
        <end position="316"/>
    </location>
</feature>
<evidence type="ECO:0000256" key="2">
    <source>
        <dbReference type="ARBA" id="ARBA00022448"/>
    </source>
</evidence>
<feature type="transmembrane region" description="Helical" evidence="8">
    <location>
        <begin position="70"/>
        <end position="94"/>
    </location>
</feature>
<sequence>MSRLPEDRPELQRDSSEKVHIKGVEDEVSHDISLARVSRRQSDETDTDHLNFALFRRLFSWTRLYGPKRYWLFACVIIRAAQLPLLAWSLSAVINGPIAEGDYAATLWYALGYAIFAIFTQVVMHFRMRYALEMGETVVCEMRNAVFRHLMKMPMAFYNRTKHGSILSRLTSDMESVRQGVQNVLFVSLVQMGQMIISGVLMAFYNWVLFLALIGMTPILWAINRFFRKRISRSSRNLQESFSRVTATVAESVRGIHVTQGFSREQTNAGLFRRLIADHSGYNMGLSRNIARYLPLLELNAQVFTAILVILGGYGALSPTMHMDIGDLVTFFFLAGLFFQPITVIGRQFTSALAALAGAERVFRLLDQKPDWDESGNDRDPNDPPEVPLENFSGRVHFEEISFHYEPEKPVLKKIGFTAEPGQMVALVGHTGSGKSTIINLLCKFYLPTEGRVLFDDHDIRELQTASLRSQIGIVLQKNFLFSGTVRENIRVGRPDATDEEVEAAVRQLDCLDLVENMTNGFETVVTERGQGLSLGQRQIVCFARALLANPKILILDEATSSVDTMTEARLQSALETLLKDRTCFVVAHRLSTIRKADQVLVLDQGEIIERGNHRDLLSEKGHYADLYRRFTEE</sequence>
<dbReference type="CDD" id="cd03254">
    <property type="entry name" value="ABCC_Glucan_exporter_like"/>
    <property type="match status" value="1"/>
</dbReference>
<dbReference type="PANTHER" id="PTHR43394:SF1">
    <property type="entry name" value="ATP-BINDING CASSETTE SUB-FAMILY B MEMBER 10, MITOCHONDRIAL"/>
    <property type="match status" value="1"/>
</dbReference>
<organism evidence="11 12">
    <name type="scientific">Puniceicoccus vermicola</name>
    <dbReference type="NCBI Taxonomy" id="388746"/>
    <lineage>
        <taxon>Bacteria</taxon>
        <taxon>Pseudomonadati</taxon>
        <taxon>Verrucomicrobiota</taxon>
        <taxon>Opitutia</taxon>
        <taxon>Puniceicoccales</taxon>
        <taxon>Puniceicoccaceae</taxon>
        <taxon>Puniceicoccus</taxon>
    </lineage>
</organism>
<evidence type="ECO:0000256" key="8">
    <source>
        <dbReference type="SAM" id="Phobius"/>
    </source>
</evidence>
<proteinExistence type="predicted"/>
<evidence type="ECO:0000256" key="4">
    <source>
        <dbReference type="ARBA" id="ARBA00022741"/>
    </source>
</evidence>
<dbReference type="InterPro" id="IPR011527">
    <property type="entry name" value="ABC1_TM_dom"/>
</dbReference>
<evidence type="ECO:0000256" key="3">
    <source>
        <dbReference type="ARBA" id="ARBA00022692"/>
    </source>
</evidence>
<evidence type="ECO:0000256" key="6">
    <source>
        <dbReference type="ARBA" id="ARBA00022989"/>
    </source>
</evidence>
<dbReference type="Gene3D" id="3.40.50.300">
    <property type="entry name" value="P-loop containing nucleotide triphosphate hydrolases"/>
    <property type="match status" value="1"/>
</dbReference>
<dbReference type="CDD" id="cd07346">
    <property type="entry name" value="ABC_6TM_exporters"/>
    <property type="match status" value="1"/>
</dbReference>
<dbReference type="Gene3D" id="1.20.1560.10">
    <property type="entry name" value="ABC transporter type 1, transmembrane domain"/>
    <property type="match status" value="1"/>
</dbReference>
<dbReference type="PROSITE" id="PS50929">
    <property type="entry name" value="ABC_TM1F"/>
    <property type="match status" value="1"/>
</dbReference>
<dbReference type="AlphaFoldDB" id="A0A7X1AUR9"/>
<name>A0A7X1AUR9_9BACT</name>
<dbReference type="GO" id="GO:0005524">
    <property type="term" value="F:ATP binding"/>
    <property type="evidence" value="ECO:0007669"/>
    <property type="project" value="UniProtKB-KW"/>
</dbReference>
<dbReference type="Proteomes" id="UP000525652">
    <property type="component" value="Unassembled WGS sequence"/>
</dbReference>
<dbReference type="GO" id="GO:0015421">
    <property type="term" value="F:ABC-type oligopeptide transporter activity"/>
    <property type="evidence" value="ECO:0007669"/>
    <property type="project" value="TreeGrafter"/>
</dbReference>
<evidence type="ECO:0000256" key="5">
    <source>
        <dbReference type="ARBA" id="ARBA00022840"/>
    </source>
</evidence>
<accession>A0A7X1AUR9</accession>
<keyword evidence="12" id="KW-1185">Reference proteome</keyword>
<feature type="domain" description="ABC transmembrane type-1" evidence="10">
    <location>
        <begin position="71"/>
        <end position="354"/>
    </location>
</feature>
<evidence type="ECO:0000313" key="12">
    <source>
        <dbReference type="Proteomes" id="UP000525652"/>
    </source>
</evidence>
<dbReference type="EMBL" id="JACHVA010000017">
    <property type="protein sequence ID" value="MBC2600386.1"/>
    <property type="molecule type" value="Genomic_DNA"/>
</dbReference>
<feature type="domain" description="ABC transporter" evidence="9">
    <location>
        <begin position="396"/>
        <end position="630"/>
    </location>
</feature>
<dbReference type="GO" id="GO:0016887">
    <property type="term" value="F:ATP hydrolysis activity"/>
    <property type="evidence" value="ECO:0007669"/>
    <property type="project" value="InterPro"/>
</dbReference>
<evidence type="ECO:0000259" key="9">
    <source>
        <dbReference type="PROSITE" id="PS50893"/>
    </source>
</evidence>
<keyword evidence="7 8" id="KW-0472">Membrane</keyword>
<dbReference type="SUPFAM" id="SSF90123">
    <property type="entry name" value="ABC transporter transmembrane region"/>
    <property type="match status" value="1"/>
</dbReference>
<dbReference type="PANTHER" id="PTHR43394">
    <property type="entry name" value="ATP-DEPENDENT PERMEASE MDL1, MITOCHONDRIAL"/>
    <property type="match status" value="1"/>
</dbReference>
<feature type="transmembrane region" description="Helical" evidence="8">
    <location>
        <begin position="328"/>
        <end position="346"/>
    </location>
</feature>
<dbReference type="InterPro" id="IPR003593">
    <property type="entry name" value="AAA+_ATPase"/>
</dbReference>
<dbReference type="InterPro" id="IPR027417">
    <property type="entry name" value="P-loop_NTPase"/>
</dbReference>
<reference evidence="11 12" key="1">
    <citation type="submission" date="2020-07" db="EMBL/GenBank/DDBJ databases">
        <authorList>
            <person name="Feng X."/>
        </authorList>
    </citation>
    <scope>NUCLEOTIDE SEQUENCE [LARGE SCALE GENOMIC DNA]</scope>
    <source>
        <strain evidence="11 12">JCM14086</strain>
    </source>
</reference>
<protein>
    <submittedName>
        <fullName evidence="11">ABC transporter ATP-binding protein</fullName>
    </submittedName>
</protein>
<dbReference type="InterPro" id="IPR036640">
    <property type="entry name" value="ABC1_TM_sf"/>
</dbReference>
<dbReference type="Pfam" id="PF00005">
    <property type="entry name" value="ABC_tran"/>
    <property type="match status" value="1"/>
</dbReference>
<dbReference type="GO" id="GO:0005886">
    <property type="term" value="C:plasma membrane"/>
    <property type="evidence" value="ECO:0007669"/>
    <property type="project" value="UniProtKB-SubCell"/>
</dbReference>
<feature type="transmembrane region" description="Helical" evidence="8">
    <location>
        <begin position="184"/>
        <end position="201"/>
    </location>
</feature>
<dbReference type="SUPFAM" id="SSF52540">
    <property type="entry name" value="P-loop containing nucleoside triphosphate hydrolases"/>
    <property type="match status" value="1"/>
</dbReference>
<dbReference type="InterPro" id="IPR039421">
    <property type="entry name" value="Type_1_exporter"/>
</dbReference>
<dbReference type="FunFam" id="3.40.50.300:FF:000287">
    <property type="entry name" value="Multidrug ABC transporter ATP-binding protein"/>
    <property type="match status" value="1"/>
</dbReference>
<dbReference type="PROSITE" id="PS50893">
    <property type="entry name" value="ABC_TRANSPORTER_2"/>
    <property type="match status" value="1"/>
</dbReference>
<evidence type="ECO:0000256" key="7">
    <source>
        <dbReference type="ARBA" id="ARBA00023136"/>
    </source>
</evidence>
<keyword evidence="3 8" id="KW-0812">Transmembrane</keyword>
<gene>
    <name evidence="11" type="ORF">H5P30_01180</name>
</gene>
<keyword evidence="6 8" id="KW-1133">Transmembrane helix</keyword>
<dbReference type="InterPro" id="IPR003439">
    <property type="entry name" value="ABC_transporter-like_ATP-bd"/>
</dbReference>
<dbReference type="RefSeq" id="WP_185691136.1">
    <property type="nucleotide sequence ID" value="NZ_JACHVA010000017.1"/>
</dbReference>
<dbReference type="Pfam" id="PF00664">
    <property type="entry name" value="ABC_membrane"/>
    <property type="match status" value="1"/>
</dbReference>
<evidence type="ECO:0000256" key="1">
    <source>
        <dbReference type="ARBA" id="ARBA00004651"/>
    </source>
</evidence>
<feature type="transmembrane region" description="Helical" evidence="8">
    <location>
        <begin position="106"/>
        <end position="124"/>
    </location>
</feature>
<keyword evidence="5 11" id="KW-0067">ATP-binding</keyword>
<comment type="subcellular location">
    <subcellularLocation>
        <location evidence="1">Cell membrane</location>
        <topology evidence="1">Multi-pass membrane protein</topology>
    </subcellularLocation>
</comment>
<keyword evidence="2" id="KW-0813">Transport</keyword>
<evidence type="ECO:0000259" key="10">
    <source>
        <dbReference type="PROSITE" id="PS50929"/>
    </source>
</evidence>
<dbReference type="SMART" id="SM00382">
    <property type="entry name" value="AAA"/>
    <property type="match status" value="1"/>
</dbReference>
<comment type="caution">
    <text evidence="11">The sequence shown here is derived from an EMBL/GenBank/DDBJ whole genome shotgun (WGS) entry which is preliminary data.</text>
</comment>